<protein>
    <recommendedName>
        <fullName evidence="5">Coiled-coil domain containing 158</fullName>
    </recommendedName>
</protein>
<feature type="coiled-coil region" evidence="1">
    <location>
        <begin position="560"/>
        <end position="682"/>
    </location>
</feature>
<evidence type="ECO:0000256" key="1">
    <source>
        <dbReference type="SAM" id="Coils"/>
    </source>
</evidence>
<dbReference type="PANTHER" id="PTHR47615:SF1">
    <property type="entry name" value="COILED-COIL DOMAIN-CONTAINING PROTEIN 158"/>
    <property type="match status" value="1"/>
</dbReference>
<proteinExistence type="predicted"/>
<feature type="region of interest" description="Disordered" evidence="2">
    <location>
        <begin position="1"/>
        <end position="31"/>
    </location>
</feature>
<feature type="region of interest" description="Disordered" evidence="2">
    <location>
        <begin position="926"/>
        <end position="948"/>
    </location>
</feature>
<reference evidence="3" key="2">
    <citation type="submission" date="2025-08" db="UniProtKB">
        <authorList>
            <consortium name="Ensembl"/>
        </authorList>
    </citation>
    <scope>IDENTIFICATION</scope>
</reference>
<dbReference type="OMA" id="CHKNDSA"/>
<dbReference type="Pfam" id="PF15921">
    <property type="entry name" value="CCDC158"/>
    <property type="match status" value="1"/>
</dbReference>
<dbReference type="AlphaFoldDB" id="A0A3Q1CT25"/>
<feature type="coiled-coil region" evidence="1">
    <location>
        <begin position="148"/>
        <end position="205"/>
    </location>
</feature>
<reference evidence="3 4" key="1">
    <citation type="submission" date="2022-01" db="EMBL/GenBank/DDBJ databases">
        <title>A chromosome-scale genome assembly of the false clownfish, Amphiprion ocellaris.</title>
        <authorList>
            <person name="Ryu T."/>
        </authorList>
    </citation>
    <scope>NUCLEOTIDE SEQUENCE [LARGE SCALE GENOMIC DNA]</scope>
</reference>
<feature type="region of interest" description="Disordered" evidence="2">
    <location>
        <begin position="827"/>
        <end position="909"/>
    </location>
</feature>
<accession>A0A3Q1CT25</accession>
<dbReference type="InterPro" id="IPR031809">
    <property type="entry name" value="CCDC158"/>
</dbReference>
<feature type="coiled-coil region" evidence="1">
    <location>
        <begin position="402"/>
        <end position="475"/>
    </location>
</feature>
<evidence type="ECO:0000256" key="2">
    <source>
        <dbReference type="SAM" id="MobiDB-lite"/>
    </source>
</evidence>
<feature type="compositionally biased region" description="Polar residues" evidence="2">
    <location>
        <begin position="827"/>
        <end position="855"/>
    </location>
</feature>
<name>A0A3Q1CT25_AMPOC</name>
<reference evidence="3" key="3">
    <citation type="submission" date="2025-09" db="UniProtKB">
        <authorList>
            <consortium name="Ensembl"/>
        </authorList>
    </citation>
    <scope>IDENTIFICATION</scope>
</reference>
<feature type="coiled-coil region" evidence="1">
    <location>
        <begin position="55"/>
        <end position="82"/>
    </location>
</feature>
<dbReference type="GeneTree" id="ENSGT00390000013339"/>
<feature type="compositionally biased region" description="Polar residues" evidence="2">
    <location>
        <begin position="939"/>
        <end position="948"/>
    </location>
</feature>
<feature type="coiled-coil region" evidence="1">
    <location>
        <begin position="711"/>
        <end position="773"/>
    </location>
</feature>
<feature type="coiled-coil region" evidence="1">
    <location>
        <begin position="295"/>
        <end position="348"/>
    </location>
</feature>
<dbReference type="Ensembl" id="ENSAOCT00000021983.2">
    <property type="protein sequence ID" value="ENSAOCP00000028654.1"/>
    <property type="gene ID" value="ENSAOCG00000018419.2"/>
</dbReference>
<evidence type="ECO:0000313" key="4">
    <source>
        <dbReference type="Proteomes" id="UP001501940"/>
    </source>
</evidence>
<feature type="compositionally biased region" description="Basic and acidic residues" evidence="2">
    <location>
        <begin position="900"/>
        <end position="909"/>
    </location>
</feature>
<keyword evidence="4" id="KW-1185">Reference proteome</keyword>
<keyword evidence="1" id="KW-0175">Coiled coil</keyword>
<gene>
    <name evidence="3" type="primary">PDE4DIP</name>
</gene>
<feature type="compositionally biased region" description="Basic and acidic residues" evidence="2">
    <location>
        <begin position="869"/>
        <end position="886"/>
    </location>
</feature>
<evidence type="ECO:0008006" key="5">
    <source>
        <dbReference type="Google" id="ProtNLM"/>
    </source>
</evidence>
<organism evidence="3 4">
    <name type="scientific">Amphiprion ocellaris</name>
    <name type="common">Clown anemonefish</name>
    <dbReference type="NCBI Taxonomy" id="80972"/>
    <lineage>
        <taxon>Eukaryota</taxon>
        <taxon>Metazoa</taxon>
        <taxon>Chordata</taxon>
        <taxon>Craniata</taxon>
        <taxon>Vertebrata</taxon>
        <taxon>Euteleostomi</taxon>
        <taxon>Actinopterygii</taxon>
        <taxon>Neopterygii</taxon>
        <taxon>Teleostei</taxon>
        <taxon>Neoteleostei</taxon>
        <taxon>Acanthomorphata</taxon>
        <taxon>Ovalentaria</taxon>
        <taxon>Pomacentridae</taxon>
        <taxon>Amphiprion</taxon>
    </lineage>
</organism>
<evidence type="ECO:0000313" key="3">
    <source>
        <dbReference type="Ensembl" id="ENSAOCP00000028654.1"/>
    </source>
</evidence>
<dbReference type="PANTHER" id="PTHR47615">
    <property type="entry name" value="COILED-COIL DOMAIN-CONTAINING PROTEIN 158"/>
    <property type="match status" value="1"/>
</dbReference>
<sequence>MSSEYRLSEPQTDGSFLETEAHVSDSSPKDTQQIEAVAAETKGSTFRLTFNSLTLDELSEELDRRTKETQRLQEEVENATRVALERFGCMHGISSSGQNCRSQRFNVLTDDTPEDYSIFQTHQQATTLKGLDSFTPEVTQRDISAPRKEVLENAVDNCVQQLSDLQLNKTHNQPEQDTFSPQESIMNLQTELREVQMERNMLSDLRLKDSRKHADQMEKMLCVLEELQSIKGSGDQKLQETEHKALALNKKIETLEQTIKEVYHTLHEKQYEHNLIISSKSTSSPKQRSLTAEVNQDFNNETDKLQERLLLQSEEQLGSEEYTEADMQERVEDVITSLSQEMATLTEKLSASKDSGVSLSVKFELLKKLAERQTSLQQCQICELESTLSDHKQKVCCLEQQLTEAQSQLFNIQREKDQSQHQEKERQNQLDQLQRCFEQQQCEVLGEVKFLRGQLEASREQLHKAREEKTSLHALLDQRAQEGRKSQELLWEKDEELQFRQQETQQHLASLEEAQSRCQTLQAEQEALWLKLNDSEKMIDVLRLQMESSIQMTVQHSHTIDSVQQENSLLSNQLNQHKLEIQQLRAELDQHKSDLAAVEHEKQQLQASVVEQSQRVLEETLEKQQLTNQLELQRIQLLTLTKEHKELQRLHSCKTEEHEGVVLQLKSQLMKAHDELDQVRSTMRTLEGADGHGLQVALDMQKEITVRREQVDTMQGRIQHLEENMEKLQQEKCYQNRETQRQLQELTLVKEEKKQLGNELEALRSKDQQLRGRIGELEAILHKMSESFANCQDFIQLQEQEFFRLKLQHALDLKELQGQNLRTALNVSPLDLNSPTPSAHTAAPSSQHASNTQIKPKSRQESPACELRSLVKDLRGVISENHRPHTDNSTAGGSFHRRRSAPEKVHRTTFDTDSMEDVKAESRLRRKTCGSEPHFPKTTEPNGKTINNSFSKSHVRLNLAAAARYTSSLQLLSLGRRSPVYSLLTSDLTS</sequence>
<feature type="compositionally biased region" description="Polar residues" evidence="2">
    <location>
        <begin position="1"/>
        <end position="14"/>
    </location>
</feature>
<dbReference type="Proteomes" id="UP001501940">
    <property type="component" value="Chromosome 6"/>
</dbReference>
<dbReference type="STRING" id="80972.ENSAOCP00000028654"/>